<keyword evidence="3" id="KW-0732">Signal</keyword>
<organism evidence="7 8">
    <name type="scientific">Lactococcus petauri</name>
    <dbReference type="NCBI Taxonomy" id="1940789"/>
    <lineage>
        <taxon>Bacteria</taxon>
        <taxon>Bacillati</taxon>
        <taxon>Bacillota</taxon>
        <taxon>Bacilli</taxon>
        <taxon>Lactobacillales</taxon>
        <taxon>Streptococcaceae</taxon>
        <taxon>Lactococcus</taxon>
    </lineage>
</organism>
<comment type="caution">
    <text evidence="7">The sequence shown here is derived from an EMBL/GenBank/DDBJ whole genome shotgun (WGS) entry which is preliminary data.</text>
</comment>
<feature type="compositionally biased region" description="Basic and acidic residues" evidence="4">
    <location>
        <begin position="911"/>
        <end position="942"/>
    </location>
</feature>
<feature type="region of interest" description="Disordered" evidence="4">
    <location>
        <begin position="864"/>
        <end position="945"/>
    </location>
</feature>
<dbReference type="Proteomes" id="UP001262817">
    <property type="component" value="Unassembled WGS sequence"/>
</dbReference>
<feature type="compositionally biased region" description="Basic and acidic residues" evidence="4">
    <location>
        <begin position="1048"/>
        <end position="1100"/>
    </location>
</feature>
<feature type="transmembrane region" description="Helical" evidence="5">
    <location>
        <begin position="1242"/>
        <end position="1259"/>
    </location>
</feature>
<feature type="domain" description="SpaA-like prealbumin fold" evidence="6">
    <location>
        <begin position="519"/>
        <end position="598"/>
    </location>
</feature>
<dbReference type="NCBIfam" id="TIGR01167">
    <property type="entry name" value="LPXTG_anchor"/>
    <property type="match status" value="1"/>
</dbReference>
<dbReference type="EMBL" id="JARPXR010000011">
    <property type="protein sequence ID" value="MDT2584338.1"/>
    <property type="molecule type" value="Genomic_DNA"/>
</dbReference>
<dbReference type="PANTHER" id="PTHR36108:SF13">
    <property type="entry name" value="COLOSSIN-B-RELATED"/>
    <property type="match status" value="1"/>
</dbReference>
<dbReference type="InterPro" id="IPR041033">
    <property type="entry name" value="SpaA_PFL_dom_1"/>
</dbReference>
<evidence type="ECO:0000259" key="6">
    <source>
        <dbReference type="Pfam" id="PF17802"/>
    </source>
</evidence>
<feature type="compositionally biased region" description="Basic and acidic residues" evidence="4">
    <location>
        <begin position="606"/>
        <end position="617"/>
    </location>
</feature>
<keyword evidence="5" id="KW-0472">Membrane</keyword>
<evidence type="ECO:0000256" key="1">
    <source>
        <dbReference type="ARBA" id="ARBA00007257"/>
    </source>
</evidence>
<gene>
    <name evidence="7" type="ORF">P7D17_09525</name>
</gene>
<protein>
    <submittedName>
        <fullName evidence="7">SpaA isopeptide-forming pilin-related protein</fullName>
    </submittedName>
</protein>
<dbReference type="AlphaFoldDB" id="A0AAJ2IW03"/>
<feature type="compositionally biased region" description="Polar residues" evidence="4">
    <location>
        <begin position="891"/>
        <end position="902"/>
    </location>
</feature>
<comment type="similarity">
    <text evidence="1">Belongs to the serine-aspartate repeat-containing protein (SDr) family.</text>
</comment>
<name>A0AAJ2IW03_9LACT</name>
<keyword evidence="2" id="KW-0964">Secreted</keyword>
<evidence type="ECO:0000256" key="4">
    <source>
        <dbReference type="SAM" id="MobiDB-lite"/>
    </source>
</evidence>
<keyword evidence="5" id="KW-1133">Transmembrane helix</keyword>
<evidence type="ECO:0000313" key="7">
    <source>
        <dbReference type="EMBL" id="MDT2584338.1"/>
    </source>
</evidence>
<accession>A0AAJ2IW03</accession>
<sequence length="1273" mass="136266">MKKQHKIRQLMKALTEKKVSHFSMRKSGKRWITRSAIVLALAGGTGLIAVVNPSLISTVAHALTLPPGNTQIGSIGSSPVIQTSNNSFASMQPLFDSLIGTQQPEYIVGDTIDGSGGKNVGWHNNTTYAGTAISDANSKINGTSGLSYWSIYYGLNKKDGFQDGDTFNYVGKGQAVAIHNVGTAYNTATKKHVPIGMKVTINDATYYDSTTSTTPRNVFDDGFRLLVAGRNNGGNVTLGYMVSMDGIANPGTGQGSEGGGSGGAGGDTLGAASGIPRSVAITSTIVDETTGNPLPQNSLTAMKVADIDAGQAAGLGSVNQLGYIVSKPTNLTIKDNVLTATGNNTVVEDSNHLSPYSYIALYTGASTFINFDDTNGNQQQGSIVQDLFGNLGPTSPREPLGFIEIDKTTIQYGKDLPNNLYDFQDISFDVLDSTGKKVDTLKLDSSGKSVKSKGLPPGKYTLHETSGKWSSTGQTVLPDFTVEVKAGDTTTAKPKNTAVTGEISIKKSGVESGDAMWNENYTLEGTTFKLTSKTDGKTYTAVIGKESNGEWKTTVKDLPLGTYTIEETKASPGFTNTFEKKEVTLSYKDQHTEIVFGDAKGTNQEVKGENTLKKSDNETGTDQNGKGVLKTAKYAYFHDDDSTGSSPHKKGDPVKWSEKPAPKLLAGEVVHSAIIGGNPVSYGDNVVIDVDDESLTAALGNLAAGKYYSVEVDAGEGYVTDPIKHYFEIKKQDDKTQNIVTPESSSKEQLIKAKVSIEKKVTLPDSQGGSGYNGIEFTGEAMEGTIADPVKFVTGVNPNTGDDGYASQELAYGDWKITETKGVEGYENIDPIYIHMETDTEKDILTISASHNEDFSKPFSKRTFSLKDSSTESNPNGEGTVGEVTPEVPTISLSTLHFNDNPTPEKVPSIDIEKANDKIPEPGEGNFKDKDNNGGENDRDTPDTALEVESGKTTAIKFRFTNNGTEALSHLTVSDKTIEGKIDVKDIVWTFKGEKLSVNKDGELTTKDGKLLVLQPDEFVTGEGTLPELTDGKLHGDEVTVGGIGVDSGKEVGDSDKWYGKPKEEAPSIDIEKADTKAPEAGEGNHKDKPNNAGENDHDTEDTAKELEENKVTEIFFTTTNNGTEPLTHLKIVDKTIAGKVDVKDIKWTYKGKILKVNKDGELTTEDGKLLVLNPGETIEGKGTLEGLAAGDIHGDNVSVDGVGVHSGKKVGDDDNWYGKVKPKTLIEKTKVILPKTGEEKTLWSLAGLGMLLAALAVWQRDKLKAMLNKIKR</sequence>
<proteinExistence type="inferred from homology"/>
<feature type="compositionally biased region" description="Polar residues" evidence="4">
    <location>
        <begin position="864"/>
        <end position="877"/>
    </location>
</feature>
<evidence type="ECO:0000256" key="5">
    <source>
        <dbReference type="SAM" id="Phobius"/>
    </source>
</evidence>
<evidence type="ECO:0000256" key="3">
    <source>
        <dbReference type="ARBA" id="ARBA00022729"/>
    </source>
</evidence>
<evidence type="ECO:0000256" key="2">
    <source>
        <dbReference type="ARBA" id="ARBA00022525"/>
    </source>
</evidence>
<feature type="region of interest" description="Disordered" evidence="4">
    <location>
        <begin position="1040"/>
        <end position="1100"/>
    </location>
</feature>
<keyword evidence="5" id="KW-0812">Transmembrane</keyword>
<dbReference type="Pfam" id="PF17802">
    <property type="entry name" value="SpaA"/>
    <property type="match status" value="1"/>
</dbReference>
<dbReference type="PANTHER" id="PTHR36108">
    <property type="entry name" value="COLOSSIN-B-RELATED"/>
    <property type="match status" value="1"/>
</dbReference>
<evidence type="ECO:0000313" key="8">
    <source>
        <dbReference type="Proteomes" id="UP001262817"/>
    </source>
</evidence>
<dbReference type="Gene3D" id="2.60.40.10">
    <property type="entry name" value="Immunoglobulins"/>
    <property type="match status" value="3"/>
</dbReference>
<feature type="region of interest" description="Disordered" evidence="4">
    <location>
        <begin position="606"/>
        <end position="625"/>
    </location>
</feature>
<dbReference type="InterPro" id="IPR013783">
    <property type="entry name" value="Ig-like_fold"/>
</dbReference>
<reference evidence="7" key="1">
    <citation type="submission" date="2023-03" db="EMBL/GenBank/DDBJ databases">
        <authorList>
            <person name="Shen W."/>
            <person name="Cai J."/>
        </authorList>
    </citation>
    <scope>NUCLEOTIDE SEQUENCE</scope>
    <source>
        <strain evidence="7">P86-2</strain>
    </source>
</reference>
<dbReference type="RefSeq" id="WP_284071368.1">
    <property type="nucleotide sequence ID" value="NZ_JARPXR010000011.1"/>
</dbReference>